<comment type="catalytic activity">
    <reaction evidence="7">
        <text>ATP + H2O = ADP + phosphate + H(+)</text>
        <dbReference type="Rhea" id="RHEA:13065"/>
        <dbReference type="ChEBI" id="CHEBI:15377"/>
        <dbReference type="ChEBI" id="CHEBI:15378"/>
        <dbReference type="ChEBI" id="CHEBI:30616"/>
        <dbReference type="ChEBI" id="CHEBI:43474"/>
        <dbReference type="ChEBI" id="CHEBI:456216"/>
        <dbReference type="EC" id="3.6.4.13"/>
    </reaction>
</comment>
<dbReference type="SMART" id="SM00490">
    <property type="entry name" value="HELICc"/>
    <property type="match status" value="1"/>
</dbReference>
<accession>W7TAA3</accession>
<feature type="region of interest" description="Disordered" evidence="8">
    <location>
        <begin position="562"/>
        <end position="689"/>
    </location>
</feature>
<dbReference type="SMART" id="SM00487">
    <property type="entry name" value="DEXDc"/>
    <property type="match status" value="1"/>
</dbReference>
<dbReference type="InterPro" id="IPR014014">
    <property type="entry name" value="RNA_helicase_DEAD_Q_motif"/>
</dbReference>
<evidence type="ECO:0000259" key="11">
    <source>
        <dbReference type="PROSITE" id="PS51195"/>
    </source>
</evidence>
<evidence type="ECO:0000259" key="10">
    <source>
        <dbReference type="PROSITE" id="PS51194"/>
    </source>
</evidence>
<feature type="compositionally biased region" description="Low complexity" evidence="8">
    <location>
        <begin position="60"/>
        <end position="70"/>
    </location>
</feature>
<dbReference type="GO" id="GO:0005524">
    <property type="term" value="F:ATP binding"/>
    <property type="evidence" value="ECO:0007669"/>
    <property type="project" value="UniProtKB-UniRule"/>
</dbReference>
<organism evidence="12 13">
    <name type="scientific">Nannochloropsis gaditana</name>
    <dbReference type="NCBI Taxonomy" id="72520"/>
    <lineage>
        <taxon>Eukaryota</taxon>
        <taxon>Sar</taxon>
        <taxon>Stramenopiles</taxon>
        <taxon>Ochrophyta</taxon>
        <taxon>Eustigmatophyceae</taxon>
        <taxon>Eustigmatales</taxon>
        <taxon>Monodopsidaceae</taxon>
        <taxon>Nannochloropsis</taxon>
    </lineage>
</organism>
<comment type="caution">
    <text evidence="12">The sequence shown here is derived from an EMBL/GenBank/DDBJ whole genome shotgun (WGS) entry which is preliminary data.</text>
</comment>
<dbReference type="CDD" id="cd18787">
    <property type="entry name" value="SF2_C_DEAD"/>
    <property type="match status" value="1"/>
</dbReference>
<dbReference type="EC" id="3.6.4.13" evidence="7"/>
<feature type="compositionally biased region" description="Gly residues" evidence="8">
    <location>
        <begin position="568"/>
        <end position="578"/>
    </location>
</feature>
<feature type="compositionally biased region" description="Basic and acidic residues" evidence="8">
    <location>
        <begin position="592"/>
        <end position="601"/>
    </location>
</feature>
<feature type="domain" description="Helicase C-terminal" evidence="10">
    <location>
        <begin position="334"/>
        <end position="483"/>
    </location>
</feature>
<dbReference type="InterPro" id="IPR027417">
    <property type="entry name" value="P-loop_NTPase"/>
</dbReference>
<evidence type="ECO:0000259" key="9">
    <source>
        <dbReference type="PROSITE" id="PS51192"/>
    </source>
</evidence>
<comment type="domain">
    <text evidence="7">The Q motif is unique to and characteristic of the DEAD box family of RNA helicases and controls ATP binding and hydrolysis.</text>
</comment>
<evidence type="ECO:0000256" key="3">
    <source>
        <dbReference type="ARBA" id="ARBA00022806"/>
    </source>
</evidence>
<dbReference type="Gene3D" id="3.40.50.300">
    <property type="entry name" value="P-loop containing nucleotide triphosphate hydrolases"/>
    <property type="match status" value="2"/>
</dbReference>
<keyword evidence="3 7" id="KW-0347">Helicase</keyword>
<keyword evidence="4 7" id="KW-0067">ATP-binding</keyword>
<evidence type="ECO:0000313" key="13">
    <source>
        <dbReference type="Proteomes" id="UP000019335"/>
    </source>
</evidence>
<dbReference type="OrthoDB" id="193716at2759"/>
<dbReference type="InterPro" id="IPR001650">
    <property type="entry name" value="Helicase_C-like"/>
</dbReference>
<dbReference type="PROSITE" id="PS51192">
    <property type="entry name" value="HELICASE_ATP_BIND_1"/>
    <property type="match status" value="1"/>
</dbReference>
<dbReference type="GO" id="GO:0003724">
    <property type="term" value="F:RNA helicase activity"/>
    <property type="evidence" value="ECO:0007669"/>
    <property type="project" value="UniProtKB-EC"/>
</dbReference>
<feature type="domain" description="DEAD-box RNA helicase Q" evidence="11">
    <location>
        <begin position="94"/>
        <end position="123"/>
    </location>
</feature>
<sequence>MLVRRAVFRLTNQHPCRRAVLLSVLLPAVLMTSRGNAFVQPSPHRGKHSSKHHHQRIVDQQHQYQQLQQQRDQHTHPTLPSAPATSASNHLTDALFRDLPLSDNTQRALAETLGFDRMTHVQEATMPLVLAGNDVMAKAKTGTGKTLAFCIPALEQLRQRPPRAGSISVLVLSPTRELAQQIHVEASKLLTFQKALKADLSYGGTNVNAERKRLLQRPPDILVATPGRLLDHLENNGLAPYFQDLRVLILDEADQLLDMGFRPAIEKIIGFLPSHARQTLLFSATMPKGVKEVAGLAMRPGYKFIDTVGAEEQDTNIQVTQSAAILPLDQHFAYLHTLLSKAKQDPAHKVIVFFTTARLVGYYCELMGKAGIQAMEIHSRKSQATRTKTSDQFRVAKSGILFSSDVSARGVDYEGITHVVQMGVPSNREMYVHRLGRTGRAGRDGQGILVLTPDESFFLRDLKDLPVSMIPTQACQPDQASLEAVRRAIPSVDERAVGAAYQAWLGFYNSVPGLKWSKTRLVEEANAFALIMGCKDQPPALLKKTVGMMGLRGVPGLRIEGSLPGASGRNGGHAGGGNNVRKRTPSVSSDAGGRRGRDTHGGGRVGEPSQKRPPHANGQSPGQAQSYNFPKPDVRMGSEGAGRGDGISGKGGLGREKPYRDRGGRGSTPTGGGSGRGGGRKGGGYDGSR</sequence>
<protein>
    <recommendedName>
        <fullName evidence="7">ATP-dependent RNA helicase</fullName>
        <ecNumber evidence="7">3.6.4.13</ecNumber>
    </recommendedName>
</protein>
<feature type="compositionally biased region" description="Gly residues" evidence="8">
    <location>
        <begin position="639"/>
        <end position="652"/>
    </location>
</feature>
<dbReference type="InterPro" id="IPR011545">
    <property type="entry name" value="DEAD/DEAH_box_helicase_dom"/>
</dbReference>
<feature type="domain" description="Helicase ATP-binding" evidence="9">
    <location>
        <begin position="126"/>
        <end position="304"/>
    </location>
</feature>
<keyword evidence="2 7" id="KW-0378">Hydrolase</keyword>
<dbReference type="GO" id="GO:0003723">
    <property type="term" value="F:RNA binding"/>
    <property type="evidence" value="ECO:0007669"/>
    <property type="project" value="UniProtKB-UniRule"/>
</dbReference>
<feature type="compositionally biased region" description="Basic and acidic residues" evidence="8">
    <location>
        <begin position="653"/>
        <end position="664"/>
    </location>
</feature>
<dbReference type="AlphaFoldDB" id="W7TAA3"/>
<keyword evidence="13" id="KW-1185">Reference proteome</keyword>
<evidence type="ECO:0000256" key="7">
    <source>
        <dbReference type="RuleBase" id="RU365068"/>
    </source>
</evidence>
<dbReference type="PROSITE" id="PS51194">
    <property type="entry name" value="HELICASE_CTER"/>
    <property type="match status" value="1"/>
</dbReference>
<dbReference type="CDD" id="cd17964">
    <property type="entry name" value="DEADc_MSS116"/>
    <property type="match status" value="1"/>
</dbReference>
<evidence type="ECO:0000256" key="8">
    <source>
        <dbReference type="SAM" id="MobiDB-lite"/>
    </source>
</evidence>
<feature type="region of interest" description="Disordered" evidence="8">
    <location>
        <begin position="37"/>
        <end position="87"/>
    </location>
</feature>
<dbReference type="EMBL" id="AZIL01001412">
    <property type="protein sequence ID" value="EWM23940.1"/>
    <property type="molecule type" value="Genomic_DNA"/>
</dbReference>
<feature type="compositionally biased region" description="Gly residues" evidence="8">
    <location>
        <begin position="665"/>
        <end position="689"/>
    </location>
</feature>
<evidence type="ECO:0000256" key="1">
    <source>
        <dbReference type="ARBA" id="ARBA00022741"/>
    </source>
</evidence>
<evidence type="ECO:0000256" key="6">
    <source>
        <dbReference type="PROSITE-ProRule" id="PRU00552"/>
    </source>
</evidence>
<dbReference type="GO" id="GO:0016787">
    <property type="term" value="F:hydrolase activity"/>
    <property type="evidence" value="ECO:0007669"/>
    <property type="project" value="UniProtKB-KW"/>
</dbReference>
<evidence type="ECO:0000256" key="2">
    <source>
        <dbReference type="ARBA" id="ARBA00022801"/>
    </source>
</evidence>
<gene>
    <name evidence="12" type="ORF">Naga_100082g22</name>
</gene>
<dbReference type="PANTHER" id="PTHR24031">
    <property type="entry name" value="RNA HELICASE"/>
    <property type="match status" value="1"/>
</dbReference>
<evidence type="ECO:0000256" key="5">
    <source>
        <dbReference type="ARBA" id="ARBA00022884"/>
    </source>
</evidence>
<feature type="short sequence motif" description="Q motif" evidence="6">
    <location>
        <begin position="94"/>
        <end position="123"/>
    </location>
</feature>
<evidence type="ECO:0000256" key="4">
    <source>
        <dbReference type="ARBA" id="ARBA00022840"/>
    </source>
</evidence>
<comment type="function">
    <text evidence="7">RNA helicase.</text>
</comment>
<dbReference type="PROSITE" id="PS51195">
    <property type="entry name" value="Q_MOTIF"/>
    <property type="match status" value="1"/>
</dbReference>
<keyword evidence="5 7" id="KW-0694">RNA-binding</keyword>
<proteinExistence type="inferred from homology"/>
<comment type="similarity">
    <text evidence="7">Belongs to the DEAD box helicase family.</text>
</comment>
<feature type="compositionally biased region" description="Polar residues" evidence="8">
    <location>
        <begin position="617"/>
        <end position="628"/>
    </location>
</feature>
<keyword evidence="1 7" id="KW-0547">Nucleotide-binding</keyword>
<dbReference type="Proteomes" id="UP000019335">
    <property type="component" value="Chromosome 15"/>
</dbReference>
<dbReference type="SUPFAM" id="SSF52540">
    <property type="entry name" value="P-loop containing nucleoside triphosphate hydrolases"/>
    <property type="match status" value="2"/>
</dbReference>
<dbReference type="Pfam" id="PF00270">
    <property type="entry name" value="DEAD"/>
    <property type="match status" value="1"/>
</dbReference>
<feature type="compositionally biased region" description="Basic residues" evidence="8">
    <location>
        <begin position="44"/>
        <end position="55"/>
    </location>
</feature>
<reference evidence="12 13" key="1">
    <citation type="journal article" date="2014" name="Mol. Plant">
        <title>Chromosome Scale Genome Assembly and Transcriptome Profiling of Nannochloropsis gaditana in Nitrogen Depletion.</title>
        <authorList>
            <person name="Corteggiani Carpinelli E."/>
            <person name="Telatin A."/>
            <person name="Vitulo N."/>
            <person name="Forcato C."/>
            <person name="D'Angelo M."/>
            <person name="Schiavon R."/>
            <person name="Vezzi A."/>
            <person name="Giacometti G.M."/>
            <person name="Morosinotto T."/>
            <person name="Valle G."/>
        </authorList>
    </citation>
    <scope>NUCLEOTIDE SEQUENCE [LARGE SCALE GENOMIC DNA]</scope>
    <source>
        <strain evidence="12 13">B-31</strain>
    </source>
</reference>
<dbReference type="Pfam" id="PF00271">
    <property type="entry name" value="Helicase_C"/>
    <property type="match status" value="1"/>
</dbReference>
<dbReference type="InterPro" id="IPR014001">
    <property type="entry name" value="Helicase_ATP-bd"/>
</dbReference>
<evidence type="ECO:0000313" key="12">
    <source>
        <dbReference type="EMBL" id="EWM23940.1"/>
    </source>
</evidence>
<name>W7TAA3_9STRA</name>